<feature type="transmembrane region" description="Helical" evidence="1">
    <location>
        <begin position="5"/>
        <end position="22"/>
    </location>
</feature>
<feature type="transmembrane region" description="Helical" evidence="1">
    <location>
        <begin position="28"/>
        <end position="45"/>
    </location>
</feature>
<accession>A0A1G9LK08</accession>
<keyword evidence="1" id="KW-1133">Transmembrane helix</keyword>
<protein>
    <recommendedName>
        <fullName evidence="4">Lmo0937 family membrane protein</fullName>
    </recommendedName>
</protein>
<dbReference type="InterPro" id="IPR043727">
    <property type="entry name" value="Lmo0937-like"/>
</dbReference>
<dbReference type="AlphaFoldDB" id="A0A1G9LK08"/>
<keyword evidence="3" id="KW-1185">Reference proteome</keyword>
<dbReference type="Pfam" id="PF18919">
    <property type="entry name" value="DUF5670"/>
    <property type="match status" value="1"/>
</dbReference>
<evidence type="ECO:0000256" key="1">
    <source>
        <dbReference type="SAM" id="Phobius"/>
    </source>
</evidence>
<name>A0A1G9LK08_9ACTN</name>
<dbReference type="EMBL" id="FNGP01000004">
    <property type="protein sequence ID" value="SDL62292.1"/>
    <property type="molecule type" value="Genomic_DNA"/>
</dbReference>
<evidence type="ECO:0000313" key="2">
    <source>
        <dbReference type="EMBL" id="SDL62292.1"/>
    </source>
</evidence>
<evidence type="ECO:0000313" key="3">
    <source>
        <dbReference type="Proteomes" id="UP000199475"/>
    </source>
</evidence>
<reference evidence="2 3" key="1">
    <citation type="submission" date="2016-10" db="EMBL/GenBank/DDBJ databases">
        <authorList>
            <person name="de Groot N.N."/>
        </authorList>
    </citation>
    <scope>NUCLEOTIDE SEQUENCE [LARGE SCALE GENOMIC DNA]</scope>
    <source>
        <strain evidence="2 3">CGMCC 1.9159</strain>
    </source>
</reference>
<proteinExistence type="predicted"/>
<keyword evidence="1" id="KW-0812">Transmembrane</keyword>
<evidence type="ECO:0008006" key="4">
    <source>
        <dbReference type="Google" id="ProtNLM"/>
    </source>
</evidence>
<keyword evidence="1" id="KW-0472">Membrane</keyword>
<dbReference type="STRING" id="686624.SAMN04488242_2136"/>
<organism evidence="2 3">
    <name type="scientific">Tessaracoccus oleiagri</name>
    <dbReference type="NCBI Taxonomy" id="686624"/>
    <lineage>
        <taxon>Bacteria</taxon>
        <taxon>Bacillati</taxon>
        <taxon>Actinomycetota</taxon>
        <taxon>Actinomycetes</taxon>
        <taxon>Propionibacteriales</taxon>
        <taxon>Propionibacteriaceae</taxon>
        <taxon>Tessaracoccus</taxon>
    </lineage>
</organism>
<dbReference type="NCBIfam" id="NF033488">
    <property type="entry name" value="lmo0937_fam_TM"/>
    <property type="match status" value="1"/>
</dbReference>
<sequence>MARILWIIIAIILAIWLIGLLTNIGGGLIHLLLIVVVALVIYNLVAGRRV</sequence>
<dbReference type="RefSeq" id="WP_143008276.1">
    <property type="nucleotide sequence ID" value="NZ_FNGP01000004.1"/>
</dbReference>
<dbReference type="Proteomes" id="UP000199475">
    <property type="component" value="Unassembled WGS sequence"/>
</dbReference>
<gene>
    <name evidence="2" type="ORF">SAMN04488242_2136</name>
</gene>